<evidence type="ECO:0000256" key="1">
    <source>
        <dbReference type="ARBA" id="ARBA00004651"/>
    </source>
</evidence>
<sequence>MDLVYTVAFQAMGGLGLFLFGMKLMSEGLQRVAGDRLRSFLEMVSTNRVVGALTGTLVTAVVQSSSLTTVTVVGFVNAGLLTLTQAMGVILGANVGTTMTAQIIAFDLTAFAPVAIFIGVGIRFFAKRRRWRDIGEVILGFGMLFFGMEMMKDGFKPLRDHPDFNSFFLMFDAKDMLGVILCVVSGAALTMLLQSSSATVGITMALASQGLLTFPGAVALILGENIGTTITAELASIGGTLTARQAARAHTMFNVIGVCIVLTVFRPFVGLVEWFTMEVMASAPVSGANVGRYIANSHTMFNVLNATFFLFALPLLVKAAMRLTRGGKNDCSVEELGRACYLDSRYVDNPSVALTQARDEAVRMGNIAQEMYRDVTNVMFNRKLDLLSRWRQREEALDRLQREITEFLVKVSQGNITEAESREIASLLRMVNNVERVGDAVENVAELVEEMIENNLHLAEQGQRDYREIRNKVANFLELVVRGMAERDREIMEQAQAMEDEIDLMRERMRDDYLGRLRSGVCTVDPGLIFIDMLTNFEKIGDYSYNIAQAVAGKR</sequence>
<dbReference type="RefSeq" id="WP_013259105.1">
    <property type="nucleotide sequence ID" value="NC_014365.1"/>
</dbReference>
<dbReference type="GO" id="GO:0044341">
    <property type="term" value="P:sodium-dependent phosphate transport"/>
    <property type="evidence" value="ECO:0007669"/>
    <property type="project" value="InterPro"/>
</dbReference>
<dbReference type="HOGENOM" id="CLU_025623_0_1_7"/>
<evidence type="ECO:0000256" key="3">
    <source>
        <dbReference type="ARBA" id="ARBA00022692"/>
    </source>
</evidence>
<dbReference type="Gene3D" id="1.20.58.220">
    <property type="entry name" value="Phosphate transport system protein phou homolog 2, domain 2"/>
    <property type="match status" value="1"/>
</dbReference>
<dbReference type="InterPro" id="IPR038078">
    <property type="entry name" value="PhoU-like_sf"/>
</dbReference>
<gene>
    <name evidence="8" type="ordered locus">Deba_2304</name>
</gene>
<keyword evidence="5 6" id="KW-0472">Membrane</keyword>
<feature type="transmembrane region" description="Helical" evidence="6">
    <location>
        <begin position="253"/>
        <end position="277"/>
    </location>
</feature>
<dbReference type="KEGG" id="dbr:Deba_2304"/>
<feature type="transmembrane region" description="Helical" evidence="6">
    <location>
        <begin position="103"/>
        <end position="125"/>
    </location>
</feature>
<feature type="domain" description="PhoU" evidence="7">
    <location>
        <begin position="468"/>
        <end position="551"/>
    </location>
</feature>
<keyword evidence="9" id="KW-1185">Reference proteome</keyword>
<dbReference type="InterPro" id="IPR004633">
    <property type="entry name" value="NaPi_cotrn-rel/YqeW-like"/>
</dbReference>
<evidence type="ECO:0000256" key="6">
    <source>
        <dbReference type="SAM" id="Phobius"/>
    </source>
</evidence>
<dbReference type="SUPFAM" id="SSF109755">
    <property type="entry name" value="PhoU-like"/>
    <property type="match status" value="1"/>
</dbReference>
<dbReference type="Pfam" id="PF01895">
    <property type="entry name" value="PhoU"/>
    <property type="match status" value="2"/>
</dbReference>
<feature type="transmembrane region" description="Helical" evidence="6">
    <location>
        <begin position="297"/>
        <end position="317"/>
    </location>
</feature>
<dbReference type="GO" id="GO:0005436">
    <property type="term" value="F:sodium:phosphate symporter activity"/>
    <property type="evidence" value="ECO:0007669"/>
    <property type="project" value="InterPro"/>
</dbReference>
<accession>E1QJC3</accession>
<dbReference type="AlphaFoldDB" id="E1QJC3"/>
<organism evidence="8 9">
    <name type="scientific">Desulfarculus baarsii (strain ATCC 33931 / DSM 2075 / LMG 7858 / VKM B-1802 / 2st14)</name>
    <dbReference type="NCBI Taxonomy" id="644282"/>
    <lineage>
        <taxon>Bacteria</taxon>
        <taxon>Pseudomonadati</taxon>
        <taxon>Thermodesulfobacteriota</taxon>
        <taxon>Desulfarculia</taxon>
        <taxon>Desulfarculales</taxon>
        <taxon>Desulfarculaceae</taxon>
        <taxon>Desulfarculus</taxon>
    </lineage>
</organism>
<evidence type="ECO:0000313" key="9">
    <source>
        <dbReference type="Proteomes" id="UP000009047"/>
    </source>
</evidence>
<reference evidence="8 9" key="1">
    <citation type="journal article" date="2010" name="Stand. Genomic Sci.">
        <title>Complete genome sequence of Desulfarculus baarsii type strain (2st14).</title>
        <authorList>
            <person name="Sun H."/>
            <person name="Spring S."/>
            <person name="Lapidus A."/>
            <person name="Davenport K."/>
            <person name="Del Rio T.G."/>
            <person name="Tice H."/>
            <person name="Nolan M."/>
            <person name="Copeland A."/>
            <person name="Cheng J.F."/>
            <person name="Lucas S."/>
            <person name="Tapia R."/>
            <person name="Goodwin L."/>
            <person name="Pitluck S."/>
            <person name="Ivanova N."/>
            <person name="Pagani I."/>
            <person name="Mavromatis K."/>
            <person name="Ovchinnikova G."/>
            <person name="Pati A."/>
            <person name="Chen A."/>
            <person name="Palaniappan K."/>
            <person name="Hauser L."/>
            <person name="Chang Y.J."/>
            <person name="Jeffries C.D."/>
            <person name="Detter J.C."/>
            <person name="Han C."/>
            <person name="Rohde M."/>
            <person name="Brambilla E."/>
            <person name="Goker M."/>
            <person name="Woyke T."/>
            <person name="Bristow J."/>
            <person name="Eisen J.A."/>
            <person name="Markowitz V."/>
            <person name="Hugenholtz P."/>
            <person name="Kyrpides N.C."/>
            <person name="Klenk H.P."/>
            <person name="Land M."/>
        </authorList>
    </citation>
    <scope>NUCLEOTIDE SEQUENCE [LARGE SCALE GENOMIC DNA]</scope>
    <source>
        <strain evidence="9">ATCC 33931 / DSM 2075 / LMG 7858 / VKM B-1802 / 2st14</strain>
    </source>
</reference>
<dbReference type="NCBIfam" id="NF037997">
    <property type="entry name" value="Na_Pi_symport"/>
    <property type="match status" value="1"/>
</dbReference>
<feature type="transmembrane region" description="Helical" evidence="6">
    <location>
        <begin position="137"/>
        <end position="155"/>
    </location>
</feature>
<dbReference type="InterPro" id="IPR003841">
    <property type="entry name" value="Na/Pi_transpt"/>
</dbReference>
<keyword evidence="3 6" id="KW-0812">Transmembrane</keyword>
<keyword evidence="2" id="KW-1003">Cell membrane</keyword>
<dbReference type="NCBIfam" id="TIGR00704">
    <property type="entry name" value="NaPi_cotrn_rel"/>
    <property type="match status" value="1"/>
</dbReference>
<comment type="subcellular location">
    <subcellularLocation>
        <location evidence="1">Cell membrane</location>
        <topology evidence="1">Multi-pass membrane protein</topology>
    </subcellularLocation>
</comment>
<dbReference type="GO" id="GO:0005886">
    <property type="term" value="C:plasma membrane"/>
    <property type="evidence" value="ECO:0007669"/>
    <property type="project" value="UniProtKB-SubCell"/>
</dbReference>
<dbReference type="PANTHER" id="PTHR10010:SF46">
    <property type="entry name" value="SODIUM-DEPENDENT PHOSPHATE TRANSPORT PROTEIN 2B"/>
    <property type="match status" value="1"/>
</dbReference>
<keyword evidence="4 6" id="KW-1133">Transmembrane helix</keyword>
<dbReference type="EMBL" id="CP002085">
    <property type="protein sequence ID" value="ADK85666.1"/>
    <property type="molecule type" value="Genomic_DNA"/>
</dbReference>
<evidence type="ECO:0000313" key="8">
    <source>
        <dbReference type="EMBL" id="ADK85666.1"/>
    </source>
</evidence>
<dbReference type="Pfam" id="PF02690">
    <property type="entry name" value="Na_Pi_cotrans"/>
    <property type="match status" value="2"/>
</dbReference>
<dbReference type="InterPro" id="IPR026022">
    <property type="entry name" value="PhoU_dom"/>
</dbReference>
<name>E1QJC3_DESB2</name>
<evidence type="ECO:0000256" key="2">
    <source>
        <dbReference type="ARBA" id="ARBA00022475"/>
    </source>
</evidence>
<feature type="domain" description="PhoU" evidence="7">
    <location>
        <begin position="363"/>
        <end position="448"/>
    </location>
</feature>
<proteinExistence type="predicted"/>
<dbReference type="Proteomes" id="UP000009047">
    <property type="component" value="Chromosome"/>
</dbReference>
<feature type="transmembrane region" description="Helical" evidence="6">
    <location>
        <begin position="176"/>
        <end position="194"/>
    </location>
</feature>
<dbReference type="eggNOG" id="COG1283">
    <property type="taxonomic scope" value="Bacteria"/>
</dbReference>
<evidence type="ECO:0000259" key="7">
    <source>
        <dbReference type="Pfam" id="PF01895"/>
    </source>
</evidence>
<protein>
    <submittedName>
        <fullName evidence="8">Na/Pi-cotransporter II-related protein</fullName>
    </submittedName>
</protein>
<feature type="transmembrane region" description="Helical" evidence="6">
    <location>
        <begin position="6"/>
        <end position="25"/>
    </location>
</feature>
<feature type="transmembrane region" description="Helical" evidence="6">
    <location>
        <begin position="70"/>
        <end position="91"/>
    </location>
</feature>
<evidence type="ECO:0000256" key="4">
    <source>
        <dbReference type="ARBA" id="ARBA00022989"/>
    </source>
</evidence>
<dbReference type="PANTHER" id="PTHR10010">
    <property type="entry name" value="SOLUTE CARRIER FAMILY 34 SODIUM PHOSPHATE , MEMBER 2-RELATED"/>
    <property type="match status" value="1"/>
</dbReference>
<evidence type="ECO:0000256" key="5">
    <source>
        <dbReference type="ARBA" id="ARBA00023136"/>
    </source>
</evidence>